<keyword evidence="1" id="KW-0732">Signal</keyword>
<gene>
    <name evidence="2" type="ORF">QP939_05810</name>
</gene>
<dbReference type="EMBL" id="CP127173">
    <property type="protein sequence ID" value="WIV58177.1"/>
    <property type="molecule type" value="Genomic_DNA"/>
</dbReference>
<keyword evidence="3" id="KW-1185">Reference proteome</keyword>
<dbReference type="Proteomes" id="UP001227101">
    <property type="component" value="Chromosome"/>
</dbReference>
<name>A0ABY8XR71_9PSEU</name>
<evidence type="ECO:0000256" key="1">
    <source>
        <dbReference type="SAM" id="SignalP"/>
    </source>
</evidence>
<feature type="signal peptide" evidence="1">
    <location>
        <begin position="1"/>
        <end position="26"/>
    </location>
</feature>
<evidence type="ECO:0008006" key="4">
    <source>
        <dbReference type="Google" id="ProtNLM"/>
    </source>
</evidence>
<sequence length="405" mass="40535">MNRTRLLAAAGTATALLLAGATPAPAAPEKPDRATAAAAPSAGNDVFRVSVQRTEGLGVGSFTVRTGPAHPAGAGRDVLFGGGVPGTSFMTVRDLTSGVDYVQSQYLTMPTEIALDSVYWTQSALGTTGFRTHWSTYTDAPGDGKLVLIDQDVVVHGSTVADSSVEVTTTVTGSTEDTFQLQYLWDTAAGTDDGPVLQAGAYNPFAASETREATLSAVDSVALADNEGGPTLTYGLTGTGPARVTPPPTPPQALQFVCWPRAVGAAPGPYQTDPAIDVATTGAGCPGPSGPDSAVRYLFAPAKVGPSGVRASASLFSTTPDPTSITVAPARLGSPALSATLTSRGHGVPGATLTFAAGGRTLCSAVTNPSGVASCGGLTEGLAALLGYSASYAGGGIWAGSTGKR</sequence>
<reference evidence="2 3" key="1">
    <citation type="submission" date="2023-06" db="EMBL/GenBank/DDBJ databases">
        <authorList>
            <person name="Oyuntsetseg B."/>
            <person name="Kim S.B."/>
        </authorList>
    </citation>
    <scope>NUCLEOTIDE SEQUENCE [LARGE SCALE GENOMIC DNA]</scope>
    <source>
        <strain evidence="2 3">2-2</strain>
    </source>
</reference>
<protein>
    <recommendedName>
        <fullName evidence="4">Secreted protein</fullName>
    </recommendedName>
</protein>
<proteinExistence type="predicted"/>
<feature type="chain" id="PRO_5046330526" description="Secreted protein" evidence="1">
    <location>
        <begin position="27"/>
        <end position="405"/>
    </location>
</feature>
<organism evidence="2 3">
    <name type="scientific">Amycolatopsis nalaikhensis</name>
    <dbReference type="NCBI Taxonomy" id="715472"/>
    <lineage>
        <taxon>Bacteria</taxon>
        <taxon>Bacillati</taxon>
        <taxon>Actinomycetota</taxon>
        <taxon>Actinomycetes</taxon>
        <taxon>Pseudonocardiales</taxon>
        <taxon>Pseudonocardiaceae</taxon>
        <taxon>Amycolatopsis</taxon>
    </lineage>
</organism>
<accession>A0ABY8XR71</accession>
<dbReference type="RefSeq" id="WP_285455519.1">
    <property type="nucleotide sequence ID" value="NZ_CP127173.1"/>
</dbReference>
<evidence type="ECO:0000313" key="3">
    <source>
        <dbReference type="Proteomes" id="UP001227101"/>
    </source>
</evidence>
<evidence type="ECO:0000313" key="2">
    <source>
        <dbReference type="EMBL" id="WIV58177.1"/>
    </source>
</evidence>